<gene>
    <name evidence="2" type="ORF">SPBR_08713</name>
</gene>
<accession>A0A0C2F6P9</accession>
<comment type="caution">
    <text evidence="2">The sequence shown here is derived from an EMBL/GenBank/DDBJ whole genome shotgun (WGS) entry which is preliminary data.</text>
</comment>
<dbReference type="GeneID" id="63681872"/>
<protein>
    <submittedName>
        <fullName evidence="2">Uncharacterized protein</fullName>
    </submittedName>
</protein>
<dbReference type="EMBL" id="AWTV01000011">
    <property type="protein sequence ID" value="KIH86663.1"/>
    <property type="molecule type" value="Genomic_DNA"/>
</dbReference>
<evidence type="ECO:0000313" key="3">
    <source>
        <dbReference type="Proteomes" id="UP000031575"/>
    </source>
</evidence>
<name>A0A0C2F6P9_9PEZI</name>
<evidence type="ECO:0000256" key="1">
    <source>
        <dbReference type="SAM" id="MobiDB-lite"/>
    </source>
</evidence>
<feature type="region of interest" description="Disordered" evidence="1">
    <location>
        <begin position="66"/>
        <end position="114"/>
    </location>
</feature>
<dbReference type="VEuPathDB" id="FungiDB:SPBR_08713"/>
<keyword evidence="3" id="KW-1185">Reference proteome</keyword>
<evidence type="ECO:0000313" key="2">
    <source>
        <dbReference type="EMBL" id="KIH86663.1"/>
    </source>
</evidence>
<reference evidence="2 3" key="1">
    <citation type="journal article" date="2014" name="BMC Genomics">
        <title>Comparative genomics of the major fungal agents of human and animal Sporotrichosis: Sporothrix schenckii and Sporothrix brasiliensis.</title>
        <authorList>
            <person name="Teixeira M.M."/>
            <person name="de Almeida L.G."/>
            <person name="Kubitschek-Barreira P."/>
            <person name="Alves F.L."/>
            <person name="Kioshima E.S."/>
            <person name="Abadio A.K."/>
            <person name="Fernandes L."/>
            <person name="Derengowski L.S."/>
            <person name="Ferreira K.S."/>
            <person name="Souza R.C."/>
            <person name="Ruiz J.C."/>
            <person name="de Andrade N.C."/>
            <person name="Paes H.C."/>
            <person name="Nicola A.M."/>
            <person name="Albuquerque P."/>
            <person name="Gerber A.L."/>
            <person name="Martins V.P."/>
            <person name="Peconick L.D."/>
            <person name="Neto A.V."/>
            <person name="Chaucanez C.B."/>
            <person name="Silva P.A."/>
            <person name="Cunha O.L."/>
            <person name="de Oliveira F.F."/>
            <person name="dos Santos T.C."/>
            <person name="Barros A.L."/>
            <person name="Soares M.A."/>
            <person name="de Oliveira L.M."/>
            <person name="Marini M.M."/>
            <person name="Villalobos-Duno H."/>
            <person name="Cunha M.M."/>
            <person name="de Hoog S."/>
            <person name="da Silveira J.F."/>
            <person name="Henrissat B."/>
            <person name="Nino-Vega G.A."/>
            <person name="Cisalpino P.S."/>
            <person name="Mora-Montes H.M."/>
            <person name="Almeida S.R."/>
            <person name="Stajich J.E."/>
            <person name="Lopes-Bezerra L.M."/>
            <person name="Vasconcelos A.T."/>
            <person name="Felipe M.S."/>
        </authorList>
    </citation>
    <scope>NUCLEOTIDE SEQUENCE [LARGE SCALE GENOMIC DNA]</scope>
    <source>
        <strain evidence="2 3">5110</strain>
    </source>
</reference>
<proteinExistence type="predicted"/>
<sequence length="197" mass="21784">MSHYSAERRGRSARRYDDRYDGRYGGRYDDRYDDRFDDGYHDGYHHGYDACDDYGNDYGHDRRDFTTVDRYRSQPARRSKSSHRSHRSFSASSPSPPPSSSSSSSRRSPSVGRELKHVVTSALTAGAVEAFRLRNTPGKWASGAKGGRVATAAIGAAVADTAVESNNPSGKHGRRHVVEAAMAGLLTDRLVNGKRKK</sequence>
<dbReference type="RefSeq" id="XP_040614673.1">
    <property type="nucleotide sequence ID" value="XM_040766951.1"/>
</dbReference>
<dbReference type="OrthoDB" id="3539922at2759"/>
<feature type="compositionally biased region" description="Low complexity" evidence="1">
    <location>
        <begin position="100"/>
        <end position="110"/>
    </location>
</feature>
<feature type="region of interest" description="Disordered" evidence="1">
    <location>
        <begin position="1"/>
        <end position="36"/>
    </location>
</feature>
<feature type="compositionally biased region" description="Basic residues" evidence="1">
    <location>
        <begin position="75"/>
        <end position="87"/>
    </location>
</feature>
<dbReference type="HOGENOM" id="CLU_1384973_0_0_1"/>
<dbReference type="AlphaFoldDB" id="A0A0C2F6P9"/>
<dbReference type="Proteomes" id="UP000031575">
    <property type="component" value="Unassembled WGS sequence"/>
</dbReference>
<organism evidence="2 3">
    <name type="scientific">Sporothrix brasiliensis 5110</name>
    <dbReference type="NCBI Taxonomy" id="1398154"/>
    <lineage>
        <taxon>Eukaryota</taxon>
        <taxon>Fungi</taxon>
        <taxon>Dikarya</taxon>
        <taxon>Ascomycota</taxon>
        <taxon>Pezizomycotina</taxon>
        <taxon>Sordariomycetes</taxon>
        <taxon>Sordariomycetidae</taxon>
        <taxon>Ophiostomatales</taxon>
        <taxon>Ophiostomataceae</taxon>
        <taxon>Sporothrix</taxon>
    </lineage>
</organism>